<keyword evidence="1" id="KW-1133">Transmembrane helix</keyword>
<dbReference type="RefSeq" id="WP_147801218.1">
    <property type="nucleotide sequence ID" value="NZ_VPFL01000041.1"/>
</dbReference>
<gene>
    <name evidence="2" type="ORF">FR698_16150</name>
</gene>
<dbReference type="Proteomes" id="UP000321201">
    <property type="component" value="Unassembled WGS sequence"/>
</dbReference>
<keyword evidence="3" id="KW-1185">Reference proteome</keyword>
<feature type="transmembrane region" description="Helical" evidence="1">
    <location>
        <begin position="21"/>
        <end position="40"/>
    </location>
</feature>
<dbReference type="AlphaFoldDB" id="A0A5C7EHF2"/>
<reference evidence="2 3" key="1">
    <citation type="submission" date="2019-08" db="EMBL/GenBank/DDBJ databases">
        <title>Pelomicrobium methylotrophicum gen. nov., sp. nov. a moderately thermophilic, facultatively anaerobic, lithoautotrophic and methylotrophic bacterium isolated from a terrestrial mud volcano.</title>
        <authorList>
            <person name="Slobodkina G.B."/>
            <person name="Merkel A.Y."/>
            <person name="Slobodkin A.I."/>
        </authorList>
    </citation>
    <scope>NUCLEOTIDE SEQUENCE [LARGE SCALE GENOMIC DNA]</scope>
    <source>
        <strain evidence="2 3">SM250</strain>
    </source>
</reference>
<evidence type="ECO:0000256" key="1">
    <source>
        <dbReference type="SAM" id="Phobius"/>
    </source>
</evidence>
<organism evidence="2 3">
    <name type="scientific">Pelomicrobium methylotrophicum</name>
    <dbReference type="NCBI Taxonomy" id="2602750"/>
    <lineage>
        <taxon>Bacteria</taxon>
        <taxon>Pseudomonadati</taxon>
        <taxon>Pseudomonadota</taxon>
        <taxon>Hydrogenophilia</taxon>
        <taxon>Hydrogenophilia incertae sedis</taxon>
        <taxon>Pelomicrobium</taxon>
    </lineage>
</organism>
<proteinExistence type="predicted"/>
<keyword evidence="1" id="KW-0472">Membrane</keyword>
<dbReference type="OrthoDB" id="9204737at2"/>
<feature type="transmembrane region" description="Helical" evidence="1">
    <location>
        <begin position="226"/>
        <end position="247"/>
    </location>
</feature>
<sequence length="261" mass="28728">MSRQQLQRQDKLRSWYVWHRWLGVSAAWLVLMLAATGLMLNHTEALKLDHYLVTSEAILNWYGIRGPGQVTSYAMGGHRLTQAGSRLYLDAQPLPGAYGPLRGAVALDGRVVAVVDGELVLLTSEGALIERLGRAHGVPPGARRIGRADDGRLVISAAGGYFAVDQNLLRWTALERIPSVRWSEPSVPPAALRKRIVEHYRGSHLTLERLTLDLHSGRILGQGGSYVMDAAAGAMLLLAGSGVWLWTRGMLHRRQRRHGKG</sequence>
<dbReference type="EMBL" id="VPFL01000041">
    <property type="protein sequence ID" value="TXF09956.1"/>
    <property type="molecule type" value="Genomic_DNA"/>
</dbReference>
<dbReference type="InParanoid" id="A0A5C7EHF2"/>
<comment type="caution">
    <text evidence="2">The sequence shown here is derived from an EMBL/GenBank/DDBJ whole genome shotgun (WGS) entry which is preliminary data.</text>
</comment>
<accession>A0A5C7EHF2</accession>
<evidence type="ECO:0000313" key="2">
    <source>
        <dbReference type="EMBL" id="TXF09956.1"/>
    </source>
</evidence>
<name>A0A5C7EHF2_9PROT</name>
<keyword evidence="1" id="KW-0812">Transmembrane</keyword>
<protein>
    <submittedName>
        <fullName evidence="2">PepSY domain-containing protein</fullName>
    </submittedName>
</protein>
<evidence type="ECO:0000313" key="3">
    <source>
        <dbReference type="Proteomes" id="UP000321201"/>
    </source>
</evidence>